<dbReference type="Proteomes" id="UP000654257">
    <property type="component" value="Unassembled WGS sequence"/>
</dbReference>
<protein>
    <submittedName>
        <fullName evidence="1">Uncharacterized protein</fullName>
    </submittedName>
</protein>
<sequence length="74" mass="8432">MVEYDEDDRNGAQTLNVGAKPAVSGTVVRLRMHSALIFENIEHVVYPIRLGAVVWSIAIHRPVQENYKLRMSLR</sequence>
<evidence type="ECO:0000313" key="2">
    <source>
        <dbReference type="Proteomes" id="UP000654257"/>
    </source>
</evidence>
<name>A0A917G9B5_9NOCA</name>
<comment type="caution">
    <text evidence="1">The sequence shown here is derived from an EMBL/GenBank/DDBJ whole genome shotgun (WGS) entry which is preliminary data.</text>
</comment>
<proteinExistence type="predicted"/>
<reference evidence="1" key="2">
    <citation type="submission" date="2020-09" db="EMBL/GenBank/DDBJ databases">
        <authorList>
            <person name="Sun Q."/>
            <person name="Sedlacek I."/>
        </authorList>
    </citation>
    <scope>NUCLEOTIDE SEQUENCE</scope>
    <source>
        <strain evidence="1">CCM 7905</strain>
    </source>
</reference>
<organism evidence="1 2">
    <name type="scientific">Rhodococcoides trifolii</name>
    <dbReference type="NCBI Taxonomy" id="908250"/>
    <lineage>
        <taxon>Bacteria</taxon>
        <taxon>Bacillati</taxon>
        <taxon>Actinomycetota</taxon>
        <taxon>Actinomycetes</taxon>
        <taxon>Mycobacteriales</taxon>
        <taxon>Nocardiaceae</taxon>
        <taxon>Rhodococcoides</taxon>
    </lineage>
</organism>
<gene>
    <name evidence="1" type="ORF">GCM10007304_48630</name>
</gene>
<accession>A0A917G9B5</accession>
<evidence type="ECO:0000313" key="1">
    <source>
        <dbReference type="EMBL" id="GGG29031.1"/>
    </source>
</evidence>
<keyword evidence="2" id="KW-1185">Reference proteome</keyword>
<dbReference type="EMBL" id="BMCU01000009">
    <property type="protein sequence ID" value="GGG29031.1"/>
    <property type="molecule type" value="Genomic_DNA"/>
</dbReference>
<dbReference type="AlphaFoldDB" id="A0A917G9B5"/>
<reference evidence="1" key="1">
    <citation type="journal article" date="2014" name="Int. J. Syst. Evol. Microbiol.">
        <title>Complete genome sequence of Corynebacterium casei LMG S-19264T (=DSM 44701T), isolated from a smear-ripened cheese.</title>
        <authorList>
            <consortium name="US DOE Joint Genome Institute (JGI-PGF)"/>
            <person name="Walter F."/>
            <person name="Albersmeier A."/>
            <person name="Kalinowski J."/>
            <person name="Ruckert C."/>
        </authorList>
    </citation>
    <scope>NUCLEOTIDE SEQUENCE</scope>
    <source>
        <strain evidence="1">CCM 7905</strain>
    </source>
</reference>